<reference evidence="3" key="1">
    <citation type="journal article" date="2019" name="Int. J. Syst. Evol. Microbiol.">
        <title>The Global Catalogue of Microorganisms (GCM) 10K type strain sequencing project: providing services to taxonomists for standard genome sequencing and annotation.</title>
        <authorList>
            <consortium name="The Broad Institute Genomics Platform"/>
            <consortium name="The Broad Institute Genome Sequencing Center for Infectious Disease"/>
            <person name="Wu L."/>
            <person name="Ma J."/>
        </authorList>
    </citation>
    <scope>NUCLEOTIDE SEQUENCE [LARGE SCALE GENOMIC DNA]</scope>
    <source>
        <strain evidence="3">JCM 17808</strain>
    </source>
</reference>
<dbReference type="Gene3D" id="1.10.12.10">
    <property type="entry name" value="Lyase 2-enoyl-coa Hydratase, Chain A, domain 2"/>
    <property type="match status" value="1"/>
</dbReference>
<dbReference type="SUPFAM" id="SSF52096">
    <property type="entry name" value="ClpP/crotonase"/>
    <property type="match status" value="1"/>
</dbReference>
<accession>A0ABP8J203</accession>
<keyword evidence="3" id="KW-1185">Reference proteome</keyword>
<evidence type="ECO:0000313" key="3">
    <source>
        <dbReference type="Proteomes" id="UP001500642"/>
    </source>
</evidence>
<dbReference type="Proteomes" id="UP001500642">
    <property type="component" value="Unassembled WGS sequence"/>
</dbReference>
<organism evidence="2 3">
    <name type="scientific">Brevibacterium pityocampae</name>
    <dbReference type="NCBI Taxonomy" id="506594"/>
    <lineage>
        <taxon>Bacteria</taxon>
        <taxon>Bacillati</taxon>
        <taxon>Actinomycetota</taxon>
        <taxon>Actinomycetes</taxon>
        <taxon>Micrococcales</taxon>
        <taxon>Brevibacteriaceae</taxon>
        <taxon>Brevibacterium</taxon>
    </lineage>
</organism>
<dbReference type="Gene3D" id="3.90.226.10">
    <property type="entry name" value="2-enoyl-CoA Hydratase, Chain A, domain 1"/>
    <property type="match status" value="1"/>
</dbReference>
<dbReference type="EMBL" id="BAABGL010000002">
    <property type="protein sequence ID" value="GAA4383611.1"/>
    <property type="molecule type" value="Genomic_DNA"/>
</dbReference>
<sequence length="254" mass="25996">MSLIRTELAAGILTITLDEPARRNPLSADMRAEISAVLSPLPAEVRAVVFTGADSVFSAGGDLASMPPESPEASDERMAAVADFIRLVAGLPVVTVAAVEKAAAGASVGLACACDVIVAGRSAQFLLPFTRLGIVPDGGLLALLPARVGLARARRLMIAGDPVRAEDGAAYGLVDHLVEDGAALSTAAEVAARLAARAPGSVRAIKQALSVGAPSLDEAFAAEAAGQRALFFTADFREGKAAFFDKRSPEFTGE</sequence>
<comment type="caution">
    <text evidence="2">The sequence shown here is derived from an EMBL/GenBank/DDBJ whole genome shotgun (WGS) entry which is preliminary data.</text>
</comment>
<evidence type="ECO:0000313" key="2">
    <source>
        <dbReference type="EMBL" id="GAA4383611.1"/>
    </source>
</evidence>
<proteinExistence type="inferred from homology"/>
<dbReference type="Pfam" id="PF00378">
    <property type="entry name" value="ECH_1"/>
    <property type="match status" value="1"/>
</dbReference>
<dbReference type="CDD" id="cd06558">
    <property type="entry name" value="crotonase-like"/>
    <property type="match status" value="1"/>
</dbReference>
<dbReference type="InterPro" id="IPR014748">
    <property type="entry name" value="Enoyl-CoA_hydra_C"/>
</dbReference>
<keyword evidence="2" id="KW-0413">Isomerase</keyword>
<dbReference type="RefSeq" id="WP_345029310.1">
    <property type="nucleotide sequence ID" value="NZ_BAABGL010000002.1"/>
</dbReference>
<comment type="similarity">
    <text evidence="1">Belongs to the enoyl-CoA hydratase/isomerase family.</text>
</comment>
<dbReference type="GO" id="GO:0016853">
    <property type="term" value="F:isomerase activity"/>
    <property type="evidence" value="ECO:0007669"/>
    <property type="project" value="UniProtKB-KW"/>
</dbReference>
<name>A0ABP8J203_9MICO</name>
<gene>
    <name evidence="2" type="primary">paaG</name>
    <name evidence="2" type="ORF">GCM10023167_03300</name>
</gene>
<dbReference type="InterPro" id="IPR001753">
    <property type="entry name" value="Enoyl-CoA_hydra/iso"/>
</dbReference>
<protein>
    <submittedName>
        <fullName evidence="2">2-(1,2-epoxy-1,2-dihydrophenyl)acetyl-CoA isomerase PaaG</fullName>
    </submittedName>
</protein>
<dbReference type="InterPro" id="IPR029045">
    <property type="entry name" value="ClpP/crotonase-like_dom_sf"/>
</dbReference>
<evidence type="ECO:0000256" key="1">
    <source>
        <dbReference type="ARBA" id="ARBA00005254"/>
    </source>
</evidence>
<dbReference type="PANTHER" id="PTHR43459">
    <property type="entry name" value="ENOYL-COA HYDRATASE"/>
    <property type="match status" value="1"/>
</dbReference>
<dbReference type="PANTHER" id="PTHR43459:SF1">
    <property type="entry name" value="EG:BACN32G11.4 PROTEIN"/>
    <property type="match status" value="1"/>
</dbReference>